<accession>A0A835T954</accession>
<feature type="compositionally biased region" description="Low complexity" evidence="1">
    <location>
        <begin position="23"/>
        <end position="32"/>
    </location>
</feature>
<dbReference type="InterPro" id="IPR050870">
    <property type="entry name" value="FAST_kinase"/>
</dbReference>
<feature type="region of interest" description="Disordered" evidence="1">
    <location>
        <begin position="990"/>
        <end position="1021"/>
    </location>
</feature>
<protein>
    <submittedName>
        <fullName evidence="2">Uncharacterized protein</fullName>
    </submittedName>
</protein>
<dbReference type="EMBL" id="JAEHOD010000050">
    <property type="protein sequence ID" value="KAG2436084.1"/>
    <property type="molecule type" value="Genomic_DNA"/>
</dbReference>
<feature type="compositionally biased region" description="Basic and acidic residues" evidence="1">
    <location>
        <begin position="446"/>
        <end position="460"/>
    </location>
</feature>
<evidence type="ECO:0000313" key="2">
    <source>
        <dbReference type="EMBL" id="KAG2436084.1"/>
    </source>
</evidence>
<dbReference type="OrthoDB" id="420182at2759"/>
<dbReference type="GO" id="GO:0005759">
    <property type="term" value="C:mitochondrial matrix"/>
    <property type="evidence" value="ECO:0007669"/>
    <property type="project" value="TreeGrafter"/>
</dbReference>
<sequence length="1131" mass="115825">MVAPVVAAALAPGQRQASEPEAGHAVAATHAAGEPDWNGGSTATSDAISVGSQQHVAPQPSHLRHFVAASTTATSGPSSSTRASTADGTSRHMADSRGISSPDMSHSGFVEVDLGEDVVLSLPAGGPAPRAGTGAVSTGDAAAARARLQHAMELTRQLRWAASWRQVRELLAAAPPGALDEVHLSTAATRLRAVAPPGQTAPASSGPAASSAAADAGNDTSRGPGPRSRRAGGGGGGRGARSAAGSSAAATTSGSRAAKRERAAFRAFVAGLTELCGPYLPHMSPAPLTGVLYALAALKCPPPAGWVESWLAAAAARMQQQQQQLLVVAAGSSTTLGQEMEVEGVVAAAAARGLAGASASGTSSSSSSSRRKGGSGNDHGESFGPQELSNCMYALGQLGFEPGDDWMQCYCAVAARFLLATGASSPLPSAIAAAAGAAPGAVGERGSGKDEHSGSSRDSRSAFTAQGLSQVAWGFARLGFVPEPGFLSLLLSAVRRALPDFTAQGLANTLWAAASLGLTPPAPWVAAAATAALRLLPTCSAYDLSVVLWALLRLGHTPGPDWVSAYLAASYRQLPSATPEQAARMLWCCAAVGLPPPGDWVRRWLGCSYVKLLEAEPAALTTMAYALAALGIRPTDRWSDMLLVAAWEAPLRSFPPPDLALLMWGLAHCRVVPEPAWMDEWWAVSYKRLRLFTPRHLSLLLWSCVTIGQAPSRQWLVGYEAVTLPAMPHMTAQGLSLLSYTYGCLERRPPRAWLAALYGAAAGVSPRCSGREALPSGGLQEEALLEAPEAEAGGRGGDVEEGDVDSSAASAYDGLARFNALGLERLLWGIAKMAPPAGSLPDDVLPGWTDAFLAAAAARLLPQHSGSGARAGAAGVGGADRTNAAFPHASSQPATVAAPHAGLADHFPLQVAGVGSAGLGGAGPDGVEEADGTYGNVANTLYALALLRVRPEAAWLLPVMDRVEALLPDFGHTTLVKVAWALPRLTSGPPTHRPFSASTAPGWSGLHPTAAAPAPLDGAGERRRLRERLATLQRLVTARMRRTIGGRRPGGVATAAATDSDAGVASDVEAADWDESLEEPGVGVPVSGVAEEVLGGHSSGGTSGDGGDHQAEAGGDARPPRRRVRRRAMLE</sequence>
<dbReference type="GO" id="GO:0009507">
    <property type="term" value="C:chloroplast"/>
    <property type="evidence" value="ECO:0007669"/>
    <property type="project" value="GOC"/>
</dbReference>
<feature type="compositionally biased region" description="Low complexity" evidence="1">
    <location>
        <begin position="1"/>
        <end position="12"/>
    </location>
</feature>
<feature type="region of interest" description="Disordered" evidence="1">
    <location>
        <begin position="195"/>
        <end position="256"/>
    </location>
</feature>
<feature type="compositionally biased region" description="Low complexity" evidence="1">
    <location>
        <begin position="195"/>
        <end position="226"/>
    </location>
</feature>
<feature type="region of interest" description="Disordered" evidence="1">
    <location>
        <begin position="1"/>
        <end position="107"/>
    </location>
</feature>
<feature type="region of interest" description="Disordered" evidence="1">
    <location>
        <begin position="357"/>
        <end position="382"/>
    </location>
</feature>
<dbReference type="PANTHER" id="PTHR21228">
    <property type="entry name" value="FAST LEU-RICH DOMAIN-CONTAINING"/>
    <property type="match status" value="1"/>
</dbReference>
<feature type="region of interest" description="Disordered" evidence="1">
    <location>
        <begin position="1046"/>
        <end position="1066"/>
    </location>
</feature>
<dbReference type="GO" id="GO:0000963">
    <property type="term" value="P:mitochondrial RNA processing"/>
    <property type="evidence" value="ECO:0007669"/>
    <property type="project" value="TreeGrafter"/>
</dbReference>
<proteinExistence type="predicted"/>
<feature type="region of interest" description="Disordered" evidence="1">
    <location>
        <begin position="441"/>
        <end position="460"/>
    </location>
</feature>
<feature type="compositionally biased region" description="Low complexity" evidence="1">
    <location>
        <begin position="357"/>
        <end position="368"/>
    </location>
</feature>
<evidence type="ECO:0000313" key="3">
    <source>
        <dbReference type="Proteomes" id="UP000613740"/>
    </source>
</evidence>
<dbReference type="GO" id="GO:0003723">
    <property type="term" value="F:RNA binding"/>
    <property type="evidence" value="ECO:0007669"/>
    <property type="project" value="TreeGrafter"/>
</dbReference>
<organism evidence="2 3">
    <name type="scientific">Chlamydomonas schloesseri</name>
    <dbReference type="NCBI Taxonomy" id="2026947"/>
    <lineage>
        <taxon>Eukaryota</taxon>
        <taxon>Viridiplantae</taxon>
        <taxon>Chlorophyta</taxon>
        <taxon>core chlorophytes</taxon>
        <taxon>Chlorophyceae</taxon>
        <taxon>CS clade</taxon>
        <taxon>Chlamydomonadales</taxon>
        <taxon>Chlamydomonadaceae</taxon>
        <taxon>Chlamydomonas</taxon>
    </lineage>
</organism>
<gene>
    <name evidence="2" type="ORF">HYH02_011595</name>
</gene>
<feature type="region of interest" description="Disordered" evidence="1">
    <location>
        <begin position="1088"/>
        <end position="1131"/>
    </location>
</feature>
<comment type="caution">
    <text evidence="2">The sequence shown here is derived from an EMBL/GenBank/DDBJ whole genome shotgun (WGS) entry which is preliminary data.</text>
</comment>
<dbReference type="GO" id="GO:0044528">
    <property type="term" value="P:regulation of mitochondrial mRNA stability"/>
    <property type="evidence" value="ECO:0007669"/>
    <property type="project" value="TreeGrafter"/>
</dbReference>
<feature type="compositionally biased region" description="Low complexity" evidence="1">
    <location>
        <begin position="240"/>
        <end position="256"/>
    </location>
</feature>
<feature type="compositionally biased region" description="Polar residues" evidence="1">
    <location>
        <begin position="39"/>
        <end position="56"/>
    </location>
</feature>
<feature type="compositionally biased region" description="Basic residues" evidence="1">
    <location>
        <begin position="1120"/>
        <end position="1131"/>
    </location>
</feature>
<reference evidence="2" key="1">
    <citation type="journal article" date="2020" name="bioRxiv">
        <title>Comparative genomics of Chlamydomonas.</title>
        <authorList>
            <person name="Craig R.J."/>
            <person name="Hasan A.R."/>
            <person name="Ness R.W."/>
            <person name="Keightley P.D."/>
        </authorList>
    </citation>
    <scope>NUCLEOTIDE SEQUENCE</scope>
    <source>
        <strain evidence="2">CCAP 11/173</strain>
    </source>
</reference>
<dbReference type="GO" id="GO:1901259">
    <property type="term" value="P:chloroplast rRNA processing"/>
    <property type="evidence" value="ECO:0007669"/>
    <property type="project" value="TreeGrafter"/>
</dbReference>
<evidence type="ECO:0000256" key="1">
    <source>
        <dbReference type="SAM" id="MobiDB-lite"/>
    </source>
</evidence>
<dbReference type="PANTHER" id="PTHR21228:SF40">
    <property type="entry name" value="LD45607P"/>
    <property type="match status" value="1"/>
</dbReference>
<dbReference type="GO" id="GO:0035770">
    <property type="term" value="C:ribonucleoprotein granule"/>
    <property type="evidence" value="ECO:0007669"/>
    <property type="project" value="TreeGrafter"/>
</dbReference>
<feature type="compositionally biased region" description="Low complexity" evidence="1">
    <location>
        <begin position="68"/>
        <end position="86"/>
    </location>
</feature>
<dbReference type="Proteomes" id="UP000613740">
    <property type="component" value="Unassembled WGS sequence"/>
</dbReference>
<keyword evidence="3" id="KW-1185">Reference proteome</keyword>
<dbReference type="AlphaFoldDB" id="A0A835T954"/>
<name>A0A835T954_9CHLO</name>